<dbReference type="Proteomes" id="UP000288805">
    <property type="component" value="Unassembled WGS sequence"/>
</dbReference>
<accession>A0A438GF23</accession>
<dbReference type="AlphaFoldDB" id="A0A438GF23"/>
<dbReference type="Pfam" id="PF12697">
    <property type="entry name" value="Abhydrolase_6"/>
    <property type="match status" value="1"/>
</dbReference>
<dbReference type="PANTHER" id="PTHR10992">
    <property type="entry name" value="METHYLESTERASE FAMILY MEMBER"/>
    <property type="match status" value="1"/>
</dbReference>
<proteinExistence type="predicted"/>
<dbReference type="InterPro" id="IPR029058">
    <property type="entry name" value="AB_hydrolase_fold"/>
</dbReference>
<comment type="caution">
    <text evidence="3">The sequence shown here is derived from an EMBL/GenBank/DDBJ whole genome shotgun (WGS) entry which is preliminary data.</text>
</comment>
<evidence type="ECO:0000313" key="3">
    <source>
        <dbReference type="EMBL" id="RVW70790.1"/>
    </source>
</evidence>
<reference evidence="3 4" key="1">
    <citation type="journal article" date="2018" name="PLoS Genet.">
        <title>Population sequencing reveals clonal diversity and ancestral inbreeding in the grapevine cultivar Chardonnay.</title>
        <authorList>
            <person name="Roach M.J."/>
            <person name="Johnson D.L."/>
            <person name="Bohlmann J."/>
            <person name="van Vuuren H.J."/>
            <person name="Jones S.J."/>
            <person name="Pretorius I.S."/>
            <person name="Schmidt S.A."/>
            <person name="Borneman A.R."/>
        </authorList>
    </citation>
    <scope>NUCLEOTIDE SEQUENCE [LARGE SCALE GENOMIC DNA]</scope>
    <source>
        <strain evidence="4">cv. Chardonnay</strain>
        <tissue evidence="3">Leaf</tissue>
    </source>
</reference>
<evidence type="ECO:0000259" key="2">
    <source>
        <dbReference type="Pfam" id="PF12697"/>
    </source>
</evidence>
<protein>
    <submittedName>
        <fullName evidence="3">Putative methylesterase 12, chloroplastic</fullName>
    </submittedName>
</protein>
<dbReference type="InterPro" id="IPR045889">
    <property type="entry name" value="MES/HNL"/>
</dbReference>
<feature type="region of interest" description="Disordered" evidence="1">
    <location>
        <begin position="55"/>
        <end position="84"/>
    </location>
</feature>
<dbReference type="OrthoDB" id="1263307at2759"/>
<gene>
    <name evidence="3" type="primary">MES12</name>
    <name evidence="3" type="ORF">CK203_058056</name>
</gene>
<feature type="region of interest" description="Disordered" evidence="1">
    <location>
        <begin position="1"/>
        <end position="27"/>
    </location>
</feature>
<evidence type="ECO:0000313" key="4">
    <source>
        <dbReference type="Proteomes" id="UP000288805"/>
    </source>
</evidence>
<organism evidence="3 4">
    <name type="scientific">Vitis vinifera</name>
    <name type="common">Grape</name>
    <dbReference type="NCBI Taxonomy" id="29760"/>
    <lineage>
        <taxon>Eukaryota</taxon>
        <taxon>Viridiplantae</taxon>
        <taxon>Streptophyta</taxon>
        <taxon>Embryophyta</taxon>
        <taxon>Tracheophyta</taxon>
        <taxon>Spermatophyta</taxon>
        <taxon>Magnoliopsida</taxon>
        <taxon>eudicotyledons</taxon>
        <taxon>Gunneridae</taxon>
        <taxon>Pentapetalae</taxon>
        <taxon>rosids</taxon>
        <taxon>Vitales</taxon>
        <taxon>Vitaceae</taxon>
        <taxon>Viteae</taxon>
        <taxon>Vitis</taxon>
    </lineage>
</organism>
<evidence type="ECO:0000256" key="1">
    <source>
        <dbReference type="SAM" id="MobiDB-lite"/>
    </source>
</evidence>
<sequence length="365" mass="39890">MGNKFICMTKKDGRENGSKSKRVGRSQRKMLDEDEFLHRQALSMAIQQHQLSQRFDGSMSRRIGSTSSRRHTLSDPFSNGKQGPDILENVKTKKFVLVHGEGFGAWSWYKTIALLEEVGLVPTALDLRGSGIDQTDTNSVTTLADYSKPLTDYLENLPEDEKVILVGHSSGGASVSYALEHFSQKISKAVFLCATMVSDGQRPFDVFAEELGSSELFLKESEFLIYGNGKDEPPTAFMFGNLQLKGLYFNQTPTKAAQSRGGLVLKSINWKFGGRSSTSWVAQLVRANTGKCGLSKQHMVLGLNPTIDDTLNLPCVGCCGGSQHPESGGQPTLFPRASLSHRLFLSPVVADPLLGSVIATDCDFV</sequence>
<feature type="compositionally biased region" description="Basic and acidic residues" evidence="1">
    <location>
        <begin position="9"/>
        <end position="18"/>
    </location>
</feature>
<dbReference type="PANTHER" id="PTHR10992:SF785">
    <property type="entry name" value="METHYLESTERASE 14, CHLOROPLASTIC-RELATED"/>
    <property type="match status" value="1"/>
</dbReference>
<dbReference type="EMBL" id="QGNW01000455">
    <property type="protein sequence ID" value="RVW70790.1"/>
    <property type="molecule type" value="Genomic_DNA"/>
</dbReference>
<feature type="domain" description="AB hydrolase-1" evidence="2">
    <location>
        <begin position="95"/>
        <end position="211"/>
    </location>
</feature>
<dbReference type="InterPro" id="IPR000073">
    <property type="entry name" value="AB_hydrolase_1"/>
</dbReference>
<dbReference type="SUPFAM" id="SSF53474">
    <property type="entry name" value="alpha/beta-Hydrolases"/>
    <property type="match status" value="1"/>
</dbReference>
<dbReference type="Gene3D" id="3.40.50.1820">
    <property type="entry name" value="alpha/beta hydrolase"/>
    <property type="match status" value="1"/>
</dbReference>
<name>A0A438GF23_VITVI</name>